<dbReference type="EMBL" id="BAABKG010000003">
    <property type="protein sequence ID" value="GAA5149657.1"/>
    <property type="molecule type" value="Genomic_DNA"/>
</dbReference>
<evidence type="ECO:0000256" key="1">
    <source>
        <dbReference type="SAM" id="MobiDB-lite"/>
    </source>
</evidence>
<dbReference type="RefSeq" id="WP_345458869.1">
    <property type="nucleotide sequence ID" value="NZ_BAABKG010000003.1"/>
</dbReference>
<proteinExistence type="predicted"/>
<protein>
    <submittedName>
        <fullName evidence="3">Uncharacterized protein</fullName>
    </submittedName>
</protein>
<dbReference type="Proteomes" id="UP001500221">
    <property type="component" value="Unassembled WGS sequence"/>
</dbReference>
<feature type="transmembrane region" description="Helical" evidence="2">
    <location>
        <begin position="36"/>
        <end position="60"/>
    </location>
</feature>
<evidence type="ECO:0000313" key="3">
    <source>
        <dbReference type="EMBL" id="GAA5149657.1"/>
    </source>
</evidence>
<evidence type="ECO:0000313" key="4">
    <source>
        <dbReference type="Proteomes" id="UP001500221"/>
    </source>
</evidence>
<organism evidence="3 4">
    <name type="scientific">Nocardioides marinquilinus</name>
    <dbReference type="NCBI Taxonomy" id="1210400"/>
    <lineage>
        <taxon>Bacteria</taxon>
        <taxon>Bacillati</taxon>
        <taxon>Actinomycetota</taxon>
        <taxon>Actinomycetes</taxon>
        <taxon>Propionibacteriales</taxon>
        <taxon>Nocardioidaceae</taxon>
        <taxon>Nocardioides</taxon>
    </lineage>
</organism>
<comment type="caution">
    <text evidence="3">The sequence shown here is derived from an EMBL/GenBank/DDBJ whole genome shotgun (WGS) entry which is preliminary data.</text>
</comment>
<reference evidence="4" key="1">
    <citation type="journal article" date="2019" name="Int. J. Syst. Evol. Microbiol.">
        <title>The Global Catalogue of Microorganisms (GCM) 10K type strain sequencing project: providing services to taxonomists for standard genome sequencing and annotation.</title>
        <authorList>
            <consortium name="The Broad Institute Genomics Platform"/>
            <consortium name="The Broad Institute Genome Sequencing Center for Infectious Disease"/>
            <person name="Wu L."/>
            <person name="Ma J."/>
        </authorList>
    </citation>
    <scope>NUCLEOTIDE SEQUENCE [LARGE SCALE GENOMIC DNA]</scope>
    <source>
        <strain evidence="4">JCM 18459</strain>
    </source>
</reference>
<accession>A0ABP9PNN6</accession>
<keyword evidence="2" id="KW-0812">Transmembrane</keyword>
<sequence>MAQAPPRRDRHLIDPSRPRPRPTQADIARLERVQRWVLSVLAATTIVHLSVGLVIGAMFIDEDEVVARVGLCVLGGAFGVIALAAAFAIHRRRLTDPWLLLGLLPGVVGLVLVLR</sequence>
<keyword evidence="4" id="KW-1185">Reference proteome</keyword>
<name>A0ABP9PNN6_9ACTN</name>
<feature type="region of interest" description="Disordered" evidence="1">
    <location>
        <begin position="1"/>
        <end position="24"/>
    </location>
</feature>
<keyword evidence="2" id="KW-1133">Transmembrane helix</keyword>
<feature type="transmembrane region" description="Helical" evidence="2">
    <location>
        <begin position="66"/>
        <end position="89"/>
    </location>
</feature>
<feature type="transmembrane region" description="Helical" evidence="2">
    <location>
        <begin position="98"/>
        <end position="114"/>
    </location>
</feature>
<gene>
    <name evidence="3" type="ORF">GCM10023340_25340</name>
</gene>
<keyword evidence="2" id="KW-0472">Membrane</keyword>
<evidence type="ECO:0000256" key="2">
    <source>
        <dbReference type="SAM" id="Phobius"/>
    </source>
</evidence>